<organism evidence="1 2">
    <name type="scientific">Suillus plorans</name>
    <dbReference type="NCBI Taxonomy" id="116603"/>
    <lineage>
        <taxon>Eukaryota</taxon>
        <taxon>Fungi</taxon>
        <taxon>Dikarya</taxon>
        <taxon>Basidiomycota</taxon>
        <taxon>Agaricomycotina</taxon>
        <taxon>Agaricomycetes</taxon>
        <taxon>Agaricomycetidae</taxon>
        <taxon>Boletales</taxon>
        <taxon>Suillineae</taxon>
        <taxon>Suillaceae</taxon>
        <taxon>Suillus</taxon>
    </lineage>
</organism>
<evidence type="ECO:0000313" key="1">
    <source>
        <dbReference type="EMBL" id="KAG1796316.1"/>
    </source>
</evidence>
<dbReference type="RefSeq" id="XP_041161832.1">
    <property type="nucleotide sequence ID" value="XM_041306330.1"/>
</dbReference>
<dbReference type="GeneID" id="64600094"/>
<dbReference type="OrthoDB" id="2691435at2759"/>
<sequence length="283" mass="30856">MVLCGALGCSWERATDTHGLSRHCTSCHFYKRSSVLATQKRQEHAKEAVSANLAANLPQSMSLPRIGCPRPIAPCDLLLAEQMPGPVAATSDTSGLADLQHSILPGLTHDDTDSAMDVDCGDLLDASDQPAHPIRKIPRPFVDVEPSVEDLNSSDSVDHRVCSASTQNSGALPAPARIRRVLLTLQDRLQTTLNSFGLYRLYPRRPSFEPDKYISSSLLARMCPTPSGGTDAPLQVFPPPYPFANMMVYRLMSWMNSGSSWVSETKVATLVKDVVGIHFWLGL</sequence>
<accession>A0A9P7ATC1</accession>
<dbReference type="Proteomes" id="UP000719766">
    <property type="component" value="Unassembled WGS sequence"/>
</dbReference>
<keyword evidence="2" id="KW-1185">Reference proteome</keyword>
<protein>
    <submittedName>
        <fullName evidence="1">Uncharacterized protein</fullName>
    </submittedName>
</protein>
<reference evidence="1" key="1">
    <citation type="journal article" date="2020" name="New Phytol.">
        <title>Comparative genomics reveals dynamic genome evolution in host specialist ectomycorrhizal fungi.</title>
        <authorList>
            <person name="Lofgren L.A."/>
            <person name="Nguyen N.H."/>
            <person name="Vilgalys R."/>
            <person name="Ruytinx J."/>
            <person name="Liao H.L."/>
            <person name="Branco S."/>
            <person name="Kuo A."/>
            <person name="LaButti K."/>
            <person name="Lipzen A."/>
            <person name="Andreopoulos W."/>
            <person name="Pangilinan J."/>
            <person name="Riley R."/>
            <person name="Hundley H."/>
            <person name="Na H."/>
            <person name="Barry K."/>
            <person name="Grigoriev I.V."/>
            <person name="Stajich J.E."/>
            <person name="Kennedy P.G."/>
        </authorList>
    </citation>
    <scope>NUCLEOTIDE SEQUENCE</scope>
    <source>
        <strain evidence="1">S12</strain>
    </source>
</reference>
<gene>
    <name evidence="1" type="ORF">HD556DRAFT_1441620</name>
</gene>
<name>A0A9P7ATC1_9AGAM</name>
<evidence type="ECO:0000313" key="2">
    <source>
        <dbReference type="Proteomes" id="UP000719766"/>
    </source>
</evidence>
<dbReference type="EMBL" id="JABBWE010000019">
    <property type="protein sequence ID" value="KAG1796316.1"/>
    <property type="molecule type" value="Genomic_DNA"/>
</dbReference>
<dbReference type="AlphaFoldDB" id="A0A9P7ATC1"/>
<comment type="caution">
    <text evidence="1">The sequence shown here is derived from an EMBL/GenBank/DDBJ whole genome shotgun (WGS) entry which is preliminary data.</text>
</comment>
<proteinExistence type="predicted"/>